<proteinExistence type="predicted"/>
<evidence type="ECO:0000313" key="1">
    <source>
        <dbReference type="EMBL" id="MFC7193340.1"/>
    </source>
</evidence>
<dbReference type="Proteomes" id="UP001596417">
    <property type="component" value="Unassembled WGS sequence"/>
</dbReference>
<gene>
    <name evidence="1" type="ORF">ACFQL7_28470</name>
</gene>
<dbReference type="AlphaFoldDB" id="A0ABD5YVJ7"/>
<protein>
    <submittedName>
        <fullName evidence="1">Uncharacterized protein</fullName>
    </submittedName>
</protein>
<name>A0ABD5YVJ7_9EURY</name>
<keyword evidence="2" id="KW-1185">Reference proteome</keyword>
<organism evidence="1 2">
    <name type="scientific">Halocatena marina</name>
    <dbReference type="NCBI Taxonomy" id="2934937"/>
    <lineage>
        <taxon>Archaea</taxon>
        <taxon>Methanobacteriati</taxon>
        <taxon>Methanobacteriota</taxon>
        <taxon>Stenosarchaea group</taxon>
        <taxon>Halobacteria</taxon>
        <taxon>Halobacteriales</taxon>
        <taxon>Natronomonadaceae</taxon>
        <taxon>Halocatena</taxon>
    </lineage>
</organism>
<reference evidence="1 2" key="1">
    <citation type="journal article" date="2019" name="Int. J. Syst. Evol. Microbiol.">
        <title>The Global Catalogue of Microorganisms (GCM) 10K type strain sequencing project: providing services to taxonomists for standard genome sequencing and annotation.</title>
        <authorList>
            <consortium name="The Broad Institute Genomics Platform"/>
            <consortium name="The Broad Institute Genome Sequencing Center for Infectious Disease"/>
            <person name="Wu L."/>
            <person name="Ma J."/>
        </authorList>
    </citation>
    <scope>NUCLEOTIDE SEQUENCE [LARGE SCALE GENOMIC DNA]</scope>
    <source>
        <strain evidence="1 2">RDMS1</strain>
    </source>
</reference>
<dbReference type="RefSeq" id="WP_390207144.1">
    <property type="nucleotide sequence ID" value="NZ_JBHSZC010000007.1"/>
</dbReference>
<evidence type="ECO:0000313" key="2">
    <source>
        <dbReference type="Proteomes" id="UP001596417"/>
    </source>
</evidence>
<dbReference type="EMBL" id="JBHTAX010000008">
    <property type="protein sequence ID" value="MFC7193340.1"/>
    <property type="molecule type" value="Genomic_DNA"/>
</dbReference>
<sequence length="103" mass="11604">MHVETTFHRVTIRIAEWVFSVQFFTVEDIDEERNGVEVRNGQPHVMNVACRQRVAGCRSCYAGRSPLLFSLLSTLFSLVRISSTASCAKILANGKSNSDRIDR</sequence>
<comment type="caution">
    <text evidence="1">The sequence shown here is derived from an EMBL/GenBank/DDBJ whole genome shotgun (WGS) entry which is preliminary data.</text>
</comment>
<accession>A0ABD5YVJ7</accession>